<comment type="caution">
    <text evidence="1">The sequence shown here is derived from an EMBL/GenBank/DDBJ whole genome shotgun (WGS) entry which is preliminary data.</text>
</comment>
<accession>A0ABP1RHK6</accession>
<dbReference type="InterPro" id="IPR036728">
    <property type="entry name" value="PBP_GOBP_sf"/>
</dbReference>
<evidence type="ECO:0000313" key="1">
    <source>
        <dbReference type="EMBL" id="CAL8128485.1"/>
    </source>
</evidence>
<dbReference type="Gene3D" id="1.10.238.20">
    <property type="entry name" value="Pheromone/general odorant binding protein domain"/>
    <property type="match status" value="1"/>
</dbReference>
<reference evidence="1 2" key="1">
    <citation type="submission" date="2024-08" db="EMBL/GenBank/DDBJ databases">
        <authorList>
            <person name="Cucini C."/>
            <person name="Frati F."/>
        </authorList>
    </citation>
    <scope>NUCLEOTIDE SEQUENCE [LARGE SCALE GENOMIC DNA]</scope>
</reference>
<protein>
    <submittedName>
        <fullName evidence="1">Uncharacterized protein</fullName>
    </submittedName>
</protein>
<sequence length="181" mass="20543">MKHLKITTFPITVLAIVVAAVLNISSSYFVQRANFGGCLFKMNYKGMQDNLNTWSECKNRSMASTASIRKETGAATMKKEFCYLKCILESYEIFSSDNKYNSEAVKTFYVDHTNATSKQIVKLVSLHDECNSVAKIELDVMRKKGTKDSIANCRFYDNFAICVATTFRRWTNATLTQENLC</sequence>
<proteinExistence type="predicted"/>
<dbReference type="EMBL" id="CAXLJM020000075">
    <property type="protein sequence ID" value="CAL8128485.1"/>
    <property type="molecule type" value="Genomic_DNA"/>
</dbReference>
<gene>
    <name evidence="1" type="ORF">ODALV1_LOCUS22259</name>
</gene>
<name>A0ABP1RHK6_9HEXA</name>
<dbReference type="SUPFAM" id="SSF47565">
    <property type="entry name" value="Insect pheromone/odorant-binding proteins"/>
    <property type="match status" value="1"/>
</dbReference>
<keyword evidence="2" id="KW-1185">Reference proteome</keyword>
<evidence type="ECO:0000313" key="2">
    <source>
        <dbReference type="Proteomes" id="UP001642540"/>
    </source>
</evidence>
<dbReference type="Proteomes" id="UP001642540">
    <property type="component" value="Unassembled WGS sequence"/>
</dbReference>
<organism evidence="1 2">
    <name type="scientific">Orchesella dallaii</name>
    <dbReference type="NCBI Taxonomy" id="48710"/>
    <lineage>
        <taxon>Eukaryota</taxon>
        <taxon>Metazoa</taxon>
        <taxon>Ecdysozoa</taxon>
        <taxon>Arthropoda</taxon>
        <taxon>Hexapoda</taxon>
        <taxon>Collembola</taxon>
        <taxon>Entomobryomorpha</taxon>
        <taxon>Entomobryoidea</taxon>
        <taxon>Orchesellidae</taxon>
        <taxon>Orchesellinae</taxon>
        <taxon>Orchesella</taxon>
    </lineage>
</organism>